<reference evidence="2 3" key="1">
    <citation type="submission" date="2013-11" db="EMBL/GenBank/DDBJ databases">
        <title>Genome sequencing of Stegodyphus mimosarum.</title>
        <authorList>
            <person name="Bechsgaard J."/>
        </authorList>
    </citation>
    <scope>NUCLEOTIDE SEQUENCE [LARGE SCALE GENOMIC DNA]</scope>
</reference>
<dbReference type="Pfam" id="PF00650">
    <property type="entry name" value="CRAL_TRIO"/>
    <property type="match status" value="1"/>
</dbReference>
<keyword evidence="3" id="KW-1185">Reference proteome</keyword>
<dbReference type="Proteomes" id="UP000054359">
    <property type="component" value="Unassembled WGS sequence"/>
</dbReference>
<dbReference type="Gene3D" id="3.40.525.10">
    <property type="entry name" value="CRAL-TRIO lipid binding domain"/>
    <property type="match status" value="1"/>
</dbReference>
<dbReference type="AlphaFoldDB" id="A0A087THT3"/>
<dbReference type="STRING" id="407821.A0A087THT3"/>
<dbReference type="EMBL" id="KK115284">
    <property type="protein sequence ID" value="KFM64672.1"/>
    <property type="molecule type" value="Genomic_DNA"/>
</dbReference>
<dbReference type="InterPro" id="IPR001251">
    <property type="entry name" value="CRAL-TRIO_dom"/>
</dbReference>
<organism evidence="2 3">
    <name type="scientific">Stegodyphus mimosarum</name>
    <name type="common">African social velvet spider</name>
    <dbReference type="NCBI Taxonomy" id="407821"/>
    <lineage>
        <taxon>Eukaryota</taxon>
        <taxon>Metazoa</taxon>
        <taxon>Ecdysozoa</taxon>
        <taxon>Arthropoda</taxon>
        <taxon>Chelicerata</taxon>
        <taxon>Arachnida</taxon>
        <taxon>Araneae</taxon>
        <taxon>Araneomorphae</taxon>
        <taxon>Entelegynae</taxon>
        <taxon>Eresoidea</taxon>
        <taxon>Eresidae</taxon>
        <taxon>Stegodyphus</taxon>
    </lineage>
</organism>
<dbReference type="SUPFAM" id="SSF52087">
    <property type="entry name" value="CRAL/TRIO domain"/>
    <property type="match status" value="1"/>
</dbReference>
<proteinExistence type="predicted"/>
<feature type="domain" description="CRAL-TRIO" evidence="1">
    <location>
        <begin position="7"/>
        <end position="45"/>
    </location>
</feature>
<dbReference type="InterPro" id="IPR036865">
    <property type="entry name" value="CRAL-TRIO_dom_sf"/>
</dbReference>
<evidence type="ECO:0000259" key="1">
    <source>
        <dbReference type="Pfam" id="PF00650"/>
    </source>
</evidence>
<accession>A0A087THT3</accession>
<dbReference type="PRINTS" id="PR00180">
    <property type="entry name" value="CRETINALDHBP"/>
</dbReference>
<evidence type="ECO:0000313" key="2">
    <source>
        <dbReference type="EMBL" id="KFM64672.1"/>
    </source>
</evidence>
<gene>
    <name evidence="2" type="ORF">X975_24520</name>
</gene>
<sequence>MHHFCLFIATFLPKKLKQRVYIHGHDVKSLHRYIPSEVLPPELGGTAEPVNMHNYQSFILSQEAYIQKLNQYGFINNT</sequence>
<feature type="non-terminal residue" evidence="2">
    <location>
        <position position="78"/>
    </location>
</feature>
<protein>
    <submittedName>
        <fullName evidence="2">Alpha-tocopherol transfer protein-like protein</fullName>
    </submittedName>
</protein>
<dbReference type="OrthoDB" id="6417298at2759"/>
<evidence type="ECO:0000313" key="3">
    <source>
        <dbReference type="Proteomes" id="UP000054359"/>
    </source>
</evidence>
<name>A0A087THT3_STEMI</name>